<dbReference type="InterPro" id="IPR016047">
    <property type="entry name" value="M23ase_b-sheet_dom"/>
</dbReference>
<dbReference type="AlphaFoldDB" id="A0A239HYM8"/>
<dbReference type="OrthoDB" id="9809488at2"/>
<dbReference type="Proteomes" id="UP000198304">
    <property type="component" value="Unassembled WGS sequence"/>
</dbReference>
<reference evidence="5 6" key="1">
    <citation type="submission" date="2017-06" db="EMBL/GenBank/DDBJ databases">
        <authorList>
            <person name="Kim H.J."/>
            <person name="Triplett B.A."/>
        </authorList>
    </citation>
    <scope>NUCLEOTIDE SEQUENCE [LARGE SCALE GENOMIC DNA]</scope>
    <source>
        <strain evidence="5 6">SCA</strain>
    </source>
</reference>
<dbReference type="EMBL" id="FZOJ01000024">
    <property type="protein sequence ID" value="SNS86341.1"/>
    <property type="molecule type" value="Genomic_DNA"/>
</dbReference>
<dbReference type="PANTHER" id="PTHR21666:SF289">
    <property type="entry name" value="L-ALA--D-GLU ENDOPEPTIDASE"/>
    <property type="match status" value="1"/>
</dbReference>
<keyword evidence="6" id="KW-1185">Reference proteome</keyword>
<feature type="coiled-coil region" evidence="2">
    <location>
        <begin position="144"/>
        <end position="178"/>
    </location>
</feature>
<keyword evidence="2" id="KW-0175">Coiled coil</keyword>
<dbReference type="SUPFAM" id="SSF51261">
    <property type="entry name" value="Duplicated hybrid motif"/>
    <property type="match status" value="1"/>
</dbReference>
<evidence type="ECO:0000256" key="2">
    <source>
        <dbReference type="SAM" id="Coils"/>
    </source>
</evidence>
<accession>A0A239HYM8</accession>
<feature type="domain" description="M23ase beta-sheet core" evidence="4">
    <location>
        <begin position="209"/>
        <end position="303"/>
    </location>
</feature>
<dbReference type="InterPro" id="IPR050570">
    <property type="entry name" value="Cell_wall_metabolism_enzyme"/>
</dbReference>
<evidence type="ECO:0000256" key="1">
    <source>
        <dbReference type="ARBA" id="ARBA00022729"/>
    </source>
</evidence>
<keyword evidence="3" id="KW-0812">Transmembrane</keyword>
<sequence>MEKFQHVNSTKKQKYTFMIIPNSTEKVIEFTIPTWVPKFLITGILISLTVAVISSSTLITTKYQLKAATDRVLVLESENQQQANEINHLTLRSIEIEEQLLGLNQLKDHVLDMVGLDSPLMASSLEENPLFMVSRSYQRSPSLIEDYEEAMVYLEILIEKQKENMSQLMEDVEKQLDYLDALPNLVPAIGRITSPFGYRISPISRRREFHRGIDVANKSNTDIVAAGSGVVTFSGYNGAYGRMIILSHGNGYTSVYAHNRENLVEVGQQVHKGDAIAKMGSTGRSTGPHVHFEVRLHGDPVDPQELLED</sequence>
<dbReference type="InterPro" id="IPR011055">
    <property type="entry name" value="Dup_hybrid_motif"/>
</dbReference>
<evidence type="ECO:0000256" key="3">
    <source>
        <dbReference type="SAM" id="Phobius"/>
    </source>
</evidence>
<dbReference type="GO" id="GO:0004222">
    <property type="term" value="F:metalloendopeptidase activity"/>
    <property type="evidence" value="ECO:0007669"/>
    <property type="project" value="TreeGrafter"/>
</dbReference>
<dbReference type="PANTHER" id="PTHR21666">
    <property type="entry name" value="PEPTIDASE-RELATED"/>
    <property type="match status" value="1"/>
</dbReference>
<dbReference type="FunFam" id="2.70.70.10:FF:000006">
    <property type="entry name" value="M23 family peptidase"/>
    <property type="match status" value="1"/>
</dbReference>
<dbReference type="Pfam" id="PF01551">
    <property type="entry name" value="Peptidase_M23"/>
    <property type="match status" value="1"/>
</dbReference>
<dbReference type="Gene3D" id="2.70.70.10">
    <property type="entry name" value="Glucose Permease (Domain IIA)"/>
    <property type="match status" value="1"/>
</dbReference>
<proteinExistence type="predicted"/>
<evidence type="ECO:0000313" key="6">
    <source>
        <dbReference type="Proteomes" id="UP000198304"/>
    </source>
</evidence>
<keyword evidence="3" id="KW-1133">Transmembrane helix</keyword>
<keyword evidence="1" id="KW-0732">Signal</keyword>
<feature type="transmembrane region" description="Helical" evidence="3">
    <location>
        <begin position="39"/>
        <end position="61"/>
    </location>
</feature>
<gene>
    <name evidence="5" type="ORF">SAMN05446037_102464</name>
</gene>
<name>A0A239HYM8_9FIRM</name>
<organism evidence="5 6">
    <name type="scientific">Anaerovirgula multivorans</name>
    <dbReference type="NCBI Taxonomy" id="312168"/>
    <lineage>
        <taxon>Bacteria</taxon>
        <taxon>Bacillati</taxon>
        <taxon>Bacillota</taxon>
        <taxon>Clostridia</taxon>
        <taxon>Peptostreptococcales</taxon>
        <taxon>Natronincolaceae</taxon>
        <taxon>Anaerovirgula</taxon>
    </lineage>
</organism>
<protein>
    <submittedName>
        <fullName evidence="5">Peptidase family M23</fullName>
    </submittedName>
</protein>
<dbReference type="RefSeq" id="WP_089284399.1">
    <property type="nucleotide sequence ID" value="NZ_FZOJ01000024.1"/>
</dbReference>
<evidence type="ECO:0000313" key="5">
    <source>
        <dbReference type="EMBL" id="SNS86341.1"/>
    </source>
</evidence>
<keyword evidence="3" id="KW-0472">Membrane</keyword>
<evidence type="ECO:0000259" key="4">
    <source>
        <dbReference type="Pfam" id="PF01551"/>
    </source>
</evidence>
<dbReference type="CDD" id="cd12797">
    <property type="entry name" value="M23_peptidase"/>
    <property type="match status" value="1"/>
</dbReference>